<protein>
    <submittedName>
        <fullName evidence="2">DUF502 domain-containing protein</fullName>
    </submittedName>
</protein>
<feature type="transmembrane region" description="Helical" evidence="1">
    <location>
        <begin position="20"/>
        <end position="41"/>
    </location>
</feature>
<organism evidence="2">
    <name type="scientific">candidate division WOR-3 bacterium</name>
    <dbReference type="NCBI Taxonomy" id="2052148"/>
    <lineage>
        <taxon>Bacteria</taxon>
        <taxon>Bacteria division WOR-3</taxon>
    </lineage>
</organism>
<evidence type="ECO:0000313" key="2">
    <source>
        <dbReference type="EMBL" id="HHR48992.1"/>
    </source>
</evidence>
<reference evidence="2" key="1">
    <citation type="journal article" date="2020" name="mSystems">
        <title>Genome- and Community-Level Interaction Insights into Carbon Utilization and Element Cycling Functions of Hydrothermarchaeota in Hydrothermal Sediment.</title>
        <authorList>
            <person name="Zhou Z."/>
            <person name="Liu Y."/>
            <person name="Xu W."/>
            <person name="Pan J."/>
            <person name="Luo Z.H."/>
            <person name="Li M."/>
        </authorList>
    </citation>
    <scope>NUCLEOTIDE SEQUENCE [LARGE SCALE GENOMIC DNA]</scope>
    <source>
        <strain evidence="2">SpSt-791</strain>
    </source>
</reference>
<comment type="caution">
    <text evidence="2">The sequence shown here is derived from an EMBL/GenBank/DDBJ whole genome shotgun (WGS) entry which is preliminary data.</text>
</comment>
<dbReference type="EMBL" id="DTHS01000030">
    <property type="protein sequence ID" value="HHR48992.1"/>
    <property type="molecule type" value="Genomic_DNA"/>
</dbReference>
<keyword evidence="1" id="KW-0472">Membrane</keyword>
<sequence length="217" mass="24700">MRCVIGLAGWNKVKFLRRYFIAGLVVIIPLGLTIFIFWLLVTKLGGFLIPLFRILPFLKDLPQEILALLGFILFLLIIFLIGGLTSGYLGKWLVGFIEELILKLPIIREIYNSARQLTTAVFVDRKSLKKVVAVEYPRKGIFTIGFIMNEEKILSRDGQKEFFLIYLPTTPNPTTGWLTLVPKEETKELNLTIDEGLKLIISGGIVIDKDTLERFKV</sequence>
<keyword evidence="1" id="KW-0812">Transmembrane</keyword>
<evidence type="ECO:0000256" key="1">
    <source>
        <dbReference type="SAM" id="Phobius"/>
    </source>
</evidence>
<feature type="transmembrane region" description="Helical" evidence="1">
    <location>
        <begin position="65"/>
        <end position="89"/>
    </location>
</feature>
<dbReference type="PANTHER" id="PTHR31876">
    <property type="entry name" value="COV-LIKE PROTEIN 1"/>
    <property type="match status" value="1"/>
</dbReference>
<keyword evidence="1" id="KW-1133">Transmembrane helix</keyword>
<gene>
    <name evidence="2" type="ORF">ENV79_05085</name>
</gene>
<dbReference type="InterPro" id="IPR007462">
    <property type="entry name" value="COV1-like"/>
</dbReference>
<dbReference type="PANTHER" id="PTHR31876:SF26">
    <property type="entry name" value="PROTEIN LIKE COV 2"/>
    <property type="match status" value="1"/>
</dbReference>
<dbReference type="AlphaFoldDB" id="A0A7V5Y0H7"/>
<dbReference type="Pfam" id="PF04367">
    <property type="entry name" value="DUF502"/>
    <property type="match status" value="1"/>
</dbReference>
<name>A0A7V5Y0H7_UNCW3</name>
<accession>A0A7V5Y0H7</accession>
<proteinExistence type="predicted"/>